<accession>A1ZF82</accession>
<keyword evidence="2" id="KW-1185">Reference proteome</keyword>
<reference evidence="1 2" key="1">
    <citation type="submission" date="2007-01" db="EMBL/GenBank/DDBJ databases">
        <authorList>
            <person name="Haygood M."/>
            <person name="Podell S."/>
            <person name="Anderson C."/>
            <person name="Hopkinson B."/>
            <person name="Roe K."/>
            <person name="Barbeau K."/>
            <person name="Gaasterland T."/>
            <person name="Ferriera S."/>
            <person name="Johnson J."/>
            <person name="Kravitz S."/>
            <person name="Beeson K."/>
            <person name="Sutton G."/>
            <person name="Rogers Y.-H."/>
            <person name="Friedman R."/>
            <person name="Frazier M."/>
            <person name="Venter J.C."/>
        </authorList>
    </citation>
    <scope>NUCLEOTIDE SEQUENCE [LARGE SCALE GENOMIC DNA]</scope>
    <source>
        <strain evidence="1 2">ATCC 23134</strain>
    </source>
</reference>
<comment type="caution">
    <text evidence="1">The sequence shown here is derived from an EMBL/GenBank/DDBJ whole genome shotgun (WGS) entry which is preliminary data.</text>
</comment>
<dbReference type="EMBL" id="AAWS01000004">
    <property type="protein sequence ID" value="EAY31184.1"/>
    <property type="molecule type" value="Genomic_DNA"/>
</dbReference>
<sequence length="63" mass="7468">MVIDGHGNWRKVFRVEFIQKNRYNDLKLRLISAISRKRRQEVGETTEMSKAMPDTLLSKQYAL</sequence>
<dbReference type="Proteomes" id="UP000004095">
    <property type="component" value="Unassembled WGS sequence"/>
</dbReference>
<proteinExistence type="predicted"/>
<dbReference type="AlphaFoldDB" id="A1ZF82"/>
<name>A1ZF82_MICM2</name>
<evidence type="ECO:0000313" key="1">
    <source>
        <dbReference type="EMBL" id="EAY31184.1"/>
    </source>
</evidence>
<organism evidence="1 2">
    <name type="scientific">Microscilla marina ATCC 23134</name>
    <dbReference type="NCBI Taxonomy" id="313606"/>
    <lineage>
        <taxon>Bacteria</taxon>
        <taxon>Pseudomonadati</taxon>
        <taxon>Bacteroidota</taxon>
        <taxon>Cytophagia</taxon>
        <taxon>Cytophagales</taxon>
        <taxon>Microscillaceae</taxon>
        <taxon>Microscilla</taxon>
    </lineage>
</organism>
<evidence type="ECO:0000313" key="2">
    <source>
        <dbReference type="Proteomes" id="UP000004095"/>
    </source>
</evidence>
<protein>
    <submittedName>
        <fullName evidence="1">Uncharacterized protein</fullName>
    </submittedName>
</protein>
<gene>
    <name evidence="1" type="ORF">M23134_07594</name>
</gene>